<dbReference type="EMBL" id="GL385395">
    <property type="protein sequence ID" value="EJT81162.1"/>
    <property type="molecule type" value="Genomic_DNA"/>
</dbReference>
<dbReference type="VEuPathDB" id="FungiDB:GGTG_01146"/>
<dbReference type="EnsemblFungi" id="EJT81162">
    <property type="protein sequence ID" value="EJT81162"/>
    <property type="gene ID" value="GGTG_01146"/>
</dbReference>
<reference evidence="4" key="1">
    <citation type="submission" date="2010-07" db="EMBL/GenBank/DDBJ databases">
        <title>The genome sequence of Gaeumannomyces graminis var. tritici strain R3-111a-1.</title>
        <authorList>
            <consortium name="The Broad Institute Genome Sequencing Platform"/>
            <person name="Ma L.-J."/>
            <person name="Dead R."/>
            <person name="Young S."/>
            <person name="Zeng Q."/>
            <person name="Koehrsen M."/>
            <person name="Alvarado L."/>
            <person name="Berlin A."/>
            <person name="Chapman S.B."/>
            <person name="Chen Z."/>
            <person name="Freedman E."/>
            <person name="Gellesch M."/>
            <person name="Goldberg J."/>
            <person name="Griggs A."/>
            <person name="Gujja S."/>
            <person name="Heilman E.R."/>
            <person name="Heiman D."/>
            <person name="Hepburn T."/>
            <person name="Howarth C."/>
            <person name="Jen D."/>
            <person name="Larson L."/>
            <person name="Mehta T."/>
            <person name="Neiman D."/>
            <person name="Pearson M."/>
            <person name="Roberts A."/>
            <person name="Saif S."/>
            <person name="Shea T."/>
            <person name="Shenoy N."/>
            <person name="Sisk P."/>
            <person name="Stolte C."/>
            <person name="Sykes S."/>
            <person name="Walk T."/>
            <person name="White J."/>
            <person name="Yandava C."/>
            <person name="Haas B."/>
            <person name="Nusbaum C."/>
            <person name="Birren B."/>
        </authorList>
    </citation>
    <scope>NUCLEOTIDE SEQUENCE [LARGE SCALE GENOMIC DNA]</scope>
    <source>
        <strain evidence="4">R3-111a-1</strain>
    </source>
</reference>
<dbReference type="GeneID" id="20341604"/>
<evidence type="ECO:0000313" key="3">
    <source>
        <dbReference type="EnsemblFungi" id="EJT81162"/>
    </source>
</evidence>
<accession>J3NIR2</accession>
<name>J3NIR2_GAET3</name>
<reference evidence="3" key="4">
    <citation type="journal article" date="2015" name="G3 (Bethesda)">
        <title>Genome sequences of three phytopathogenic species of the Magnaporthaceae family of fungi.</title>
        <authorList>
            <person name="Okagaki L.H."/>
            <person name="Nunes C.C."/>
            <person name="Sailsbery J."/>
            <person name="Clay B."/>
            <person name="Brown D."/>
            <person name="John T."/>
            <person name="Oh Y."/>
            <person name="Young N."/>
            <person name="Fitzgerald M."/>
            <person name="Haas B.J."/>
            <person name="Zeng Q."/>
            <person name="Young S."/>
            <person name="Adiconis X."/>
            <person name="Fan L."/>
            <person name="Levin J.Z."/>
            <person name="Mitchell T.K."/>
            <person name="Okubara P.A."/>
            <person name="Farman M.L."/>
            <person name="Kohn L.M."/>
            <person name="Birren B."/>
            <person name="Ma L.-J."/>
            <person name="Dean R.A."/>
        </authorList>
    </citation>
    <scope>NUCLEOTIDE SEQUENCE</scope>
    <source>
        <strain evidence="3">R3-111a-1</strain>
    </source>
</reference>
<dbReference type="HOGENOM" id="CLU_1660866_0_0_1"/>
<reference evidence="2" key="3">
    <citation type="submission" date="2010-09" db="EMBL/GenBank/DDBJ databases">
        <title>Annotation of Gaeumannomyces graminis var. tritici R3-111a-1.</title>
        <authorList>
            <consortium name="The Broad Institute Genome Sequencing Platform"/>
            <person name="Ma L.-J."/>
            <person name="Dead R."/>
            <person name="Young S.K."/>
            <person name="Zeng Q."/>
            <person name="Gargeya S."/>
            <person name="Fitzgerald M."/>
            <person name="Haas B."/>
            <person name="Abouelleil A."/>
            <person name="Alvarado L."/>
            <person name="Arachchi H.M."/>
            <person name="Berlin A."/>
            <person name="Brown A."/>
            <person name="Chapman S.B."/>
            <person name="Chen Z."/>
            <person name="Dunbar C."/>
            <person name="Freedman E."/>
            <person name="Gearin G."/>
            <person name="Gellesch M."/>
            <person name="Goldberg J."/>
            <person name="Griggs A."/>
            <person name="Gujja S."/>
            <person name="Heiman D."/>
            <person name="Howarth C."/>
            <person name="Larson L."/>
            <person name="Lui A."/>
            <person name="MacDonald P.J.P."/>
            <person name="Mehta T."/>
            <person name="Montmayeur A."/>
            <person name="Murphy C."/>
            <person name="Neiman D."/>
            <person name="Pearson M."/>
            <person name="Priest M."/>
            <person name="Roberts A."/>
            <person name="Saif S."/>
            <person name="Shea T."/>
            <person name="Shenoy N."/>
            <person name="Sisk P."/>
            <person name="Stolte C."/>
            <person name="Sykes S."/>
            <person name="Yandava C."/>
            <person name="Wortman J."/>
            <person name="Nusbaum C."/>
            <person name="Birren B."/>
        </authorList>
    </citation>
    <scope>NUCLEOTIDE SEQUENCE</scope>
    <source>
        <strain evidence="2">R3-111a-1</strain>
    </source>
</reference>
<feature type="compositionally biased region" description="Polar residues" evidence="1">
    <location>
        <begin position="1"/>
        <end position="15"/>
    </location>
</feature>
<evidence type="ECO:0000256" key="1">
    <source>
        <dbReference type="SAM" id="MobiDB-lite"/>
    </source>
</evidence>
<reference evidence="3" key="5">
    <citation type="submission" date="2018-04" db="UniProtKB">
        <authorList>
            <consortium name="EnsemblFungi"/>
        </authorList>
    </citation>
    <scope>IDENTIFICATION</scope>
    <source>
        <strain evidence="3">R3-111a-1</strain>
    </source>
</reference>
<protein>
    <submittedName>
        <fullName evidence="2 3">Uncharacterized protein</fullName>
    </submittedName>
</protein>
<proteinExistence type="predicted"/>
<feature type="compositionally biased region" description="Pro residues" evidence="1">
    <location>
        <begin position="30"/>
        <end position="39"/>
    </location>
</feature>
<reference evidence="2" key="2">
    <citation type="submission" date="2010-07" db="EMBL/GenBank/DDBJ databases">
        <authorList>
            <consortium name="The Broad Institute Genome Sequencing Platform"/>
            <consortium name="Broad Institute Genome Sequencing Center for Infectious Disease"/>
            <person name="Ma L.-J."/>
            <person name="Dead R."/>
            <person name="Young S."/>
            <person name="Zeng Q."/>
            <person name="Koehrsen M."/>
            <person name="Alvarado L."/>
            <person name="Berlin A."/>
            <person name="Chapman S.B."/>
            <person name="Chen Z."/>
            <person name="Freedman E."/>
            <person name="Gellesch M."/>
            <person name="Goldberg J."/>
            <person name="Griggs A."/>
            <person name="Gujja S."/>
            <person name="Heilman E.R."/>
            <person name="Heiman D."/>
            <person name="Hepburn T."/>
            <person name="Howarth C."/>
            <person name="Jen D."/>
            <person name="Larson L."/>
            <person name="Mehta T."/>
            <person name="Neiman D."/>
            <person name="Pearson M."/>
            <person name="Roberts A."/>
            <person name="Saif S."/>
            <person name="Shea T."/>
            <person name="Shenoy N."/>
            <person name="Sisk P."/>
            <person name="Stolte C."/>
            <person name="Sykes S."/>
            <person name="Walk T."/>
            <person name="White J."/>
            <person name="Yandava C."/>
            <person name="Haas B."/>
            <person name="Nusbaum C."/>
            <person name="Birren B."/>
        </authorList>
    </citation>
    <scope>NUCLEOTIDE SEQUENCE</scope>
    <source>
        <strain evidence="2">R3-111a-1</strain>
    </source>
</reference>
<keyword evidence="4" id="KW-1185">Reference proteome</keyword>
<feature type="compositionally biased region" description="Basic and acidic residues" evidence="1">
    <location>
        <begin position="109"/>
        <end position="125"/>
    </location>
</feature>
<dbReference type="Proteomes" id="UP000006039">
    <property type="component" value="Unassembled WGS sequence"/>
</dbReference>
<feature type="region of interest" description="Disordered" evidence="1">
    <location>
        <begin position="1"/>
        <end position="159"/>
    </location>
</feature>
<feature type="compositionally biased region" description="Low complexity" evidence="1">
    <location>
        <begin position="40"/>
        <end position="49"/>
    </location>
</feature>
<dbReference type="RefSeq" id="XP_009217171.1">
    <property type="nucleotide sequence ID" value="XM_009218907.1"/>
</dbReference>
<dbReference type="AlphaFoldDB" id="J3NIR2"/>
<gene>
    <name evidence="3" type="primary">20341604</name>
    <name evidence="2" type="ORF">GGTG_01146</name>
</gene>
<sequence>MSSSTTAAVGKSNSRWVPASGPSVPQAPDQRPPSNPPVSSPAIVVPSDSDSPEPPVPQVPNSRPAGNPPVGPLNVAGPSNPPAPATPQASHKRPAGNPPAGFNRRGKKTAAEKKREARDERRRNALDSNGPAPETDTASSSLYMGVRDALPPQEVIDSQ</sequence>
<organism evidence="2">
    <name type="scientific">Gaeumannomyces tritici (strain R3-111a-1)</name>
    <name type="common">Wheat and barley take-all root rot fungus</name>
    <name type="synonym">Gaeumannomyces graminis var. tritici</name>
    <dbReference type="NCBI Taxonomy" id="644352"/>
    <lineage>
        <taxon>Eukaryota</taxon>
        <taxon>Fungi</taxon>
        <taxon>Dikarya</taxon>
        <taxon>Ascomycota</taxon>
        <taxon>Pezizomycotina</taxon>
        <taxon>Sordariomycetes</taxon>
        <taxon>Sordariomycetidae</taxon>
        <taxon>Magnaporthales</taxon>
        <taxon>Magnaporthaceae</taxon>
        <taxon>Gaeumannomyces</taxon>
    </lineage>
</organism>
<evidence type="ECO:0000313" key="4">
    <source>
        <dbReference type="Proteomes" id="UP000006039"/>
    </source>
</evidence>
<evidence type="ECO:0000313" key="2">
    <source>
        <dbReference type="EMBL" id="EJT81162.1"/>
    </source>
</evidence>